<evidence type="ECO:0000256" key="1">
    <source>
        <dbReference type="ARBA" id="ARBA00004141"/>
    </source>
</evidence>
<keyword evidence="4 12" id="KW-0812">Transmembrane</keyword>
<organism evidence="14 15">
    <name type="scientific">Candidatus Methylopumilus planktonicus</name>
    <dbReference type="NCBI Taxonomy" id="1581557"/>
    <lineage>
        <taxon>Bacteria</taxon>
        <taxon>Pseudomonadati</taxon>
        <taxon>Pseudomonadota</taxon>
        <taxon>Betaproteobacteria</taxon>
        <taxon>Nitrosomonadales</taxon>
        <taxon>Methylophilaceae</taxon>
        <taxon>Candidatus Methylopumilus</taxon>
    </lineage>
</organism>
<dbReference type="STRING" id="1581557.BN1208_1224"/>
<evidence type="ECO:0000256" key="3">
    <source>
        <dbReference type="ARBA" id="ARBA00022516"/>
    </source>
</evidence>
<proteinExistence type="inferred from homology"/>
<feature type="transmembrane region" description="Helical" evidence="12">
    <location>
        <begin position="172"/>
        <end position="191"/>
    </location>
</feature>
<dbReference type="InterPro" id="IPR005804">
    <property type="entry name" value="FA_desaturase_dom"/>
</dbReference>
<keyword evidence="15" id="KW-1185">Reference proteome</keyword>
<dbReference type="CDD" id="cd03505">
    <property type="entry name" value="Delta9-FADS-like"/>
    <property type="match status" value="1"/>
</dbReference>
<keyword evidence="6 12" id="KW-1133">Transmembrane helix</keyword>
<evidence type="ECO:0000256" key="11">
    <source>
        <dbReference type="ARBA" id="ARBA00023160"/>
    </source>
</evidence>
<reference evidence="15" key="1">
    <citation type="submission" date="2014-12" db="EMBL/GenBank/DDBJ databases">
        <authorList>
            <person name="Salcher M.M."/>
        </authorList>
    </citation>
    <scope>NUCLEOTIDE SEQUENCE [LARGE SCALE GENOMIC DNA]</scope>
    <source>
        <strain evidence="15">MMS-10A-171</strain>
    </source>
</reference>
<evidence type="ECO:0000256" key="10">
    <source>
        <dbReference type="ARBA" id="ARBA00023136"/>
    </source>
</evidence>
<feature type="domain" description="Fatty acid desaturase" evidence="13">
    <location>
        <begin position="55"/>
        <end position="281"/>
    </location>
</feature>
<dbReference type="OrthoDB" id="9768289at2"/>
<feature type="transmembrane region" description="Helical" evidence="12">
    <location>
        <begin position="203"/>
        <end position="225"/>
    </location>
</feature>
<keyword evidence="8" id="KW-0408">Iron</keyword>
<evidence type="ECO:0000256" key="12">
    <source>
        <dbReference type="SAM" id="Phobius"/>
    </source>
</evidence>
<evidence type="ECO:0000256" key="6">
    <source>
        <dbReference type="ARBA" id="ARBA00022989"/>
    </source>
</evidence>
<gene>
    <name evidence="14" type="ORF">BN1208_1224</name>
</gene>
<name>A0A0D6EXC1_9PROT</name>
<keyword evidence="10 12" id="KW-0472">Membrane</keyword>
<evidence type="ECO:0000313" key="15">
    <source>
        <dbReference type="Proteomes" id="UP000064007"/>
    </source>
</evidence>
<dbReference type="PANTHER" id="PTHR11351:SF31">
    <property type="entry name" value="DESATURASE 1, ISOFORM A-RELATED"/>
    <property type="match status" value="1"/>
</dbReference>
<comment type="subcellular location">
    <subcellularLocation>
        <location evidence="1">Membrane</location>
        <topology evidence="1">Multi-pass membrane protein</topology>
    </subcellularLocation>
</comment>
<dbReference type="KEGG" id="mbat:BN1208_1224"/>
<keyword evidence="3" id="KW-0444">Lipid biosynthesis</keyword>
<dbReference type="GO" id="GO:0016717">
    <property type="term" value="F:oxidoreductase activity, acting on paired donors, with oxidation of a pair of donors resulting in the reduction of molecular oxygen to two molecules of water"/>
    <property type="evidence" value="ECO:0007669"/>
    <property type="project" value="InterPro"/>
</dbReference>
<comment type="similarity">
    <text evidence="2">Belongs to the fatty acid desaturase type 2 family.</text>
</comment>
<keyword evidence="5" id="KW-0276">Fatty acid metabolism</keyword>
<dbReference type="Pfam" id="PF00487">
    <property type="entry name" value="FA_desaturase"/>
    <property type="match status" value="1"/>
</dbReference>
<sequence>MMRKFFKKLFYWFDNSFLEEKYASITSGREIDWMRVIPFILLHLSCLLIVIVGFSWTAFTVCIFLFAIRMFAITGFYHRYFSHKTFKTSRFVQLIFAMIGATAVQRGPLWWAAHHRGHHMHSDTPEDKHSPKEHGFLWSHMGWFLTKSNFVTNTKFIRELIRFPELRIIDRFDLLMPLALSIGLFVIGYYLNQYEPQLNTNGFQLLIWGFSLSTVMLYHATFLVNSVAHQWGKKRYETLDTSRNNFIIAILTFGEGWHNNHHHYPGSARQGFYWWEVDLTYYILKFLSMMGVIWDVRTISDNIRESKKIEHLHH</sequence>
<evidence type="ECO:0000256" key="9">
    <source>
        <dbReference type="ARBA" id="ARBA00023098"/>
    </source>
</evidence>
<evidence type="ECO:0000256" key="2">
    <source>
        <dbReference type="ARBA" id="ARBA00008749"/>
    </source>
</evidence>
<feature type="transmembrane region" description="Helical" evidence="12">
    <location>
        <begin position="33"/>
        <end position="52"/>
    </location>
</feature>
<dbReference type="Proteomes" id="UP000064007">
    <property type="component" value="Chromosome 1"/>
</dbReference>
<dbReference type="GO" id="GO:0006633">
    <property type="term" value="P:fatty acid biosynthetic process"/>
    <property type="evidence" value="ECO:0007669"/>
    <property type="project" value="UniProtKB-KW"/>
</dbReference>
<dbReference type="EMBL" id="LN827929">
    <property type="protein sequence ID" value="CEZ20104.1"/>
    <property type="molecule type" value="Genomic_DNA"/>
</dbReference>
<keyword evidence="9" id="KW-0443">Lipid metabolism</keyword>
<evidence type="ECO:0000256" key="8">
    <source>
        <dbReference type="ARBA" id="ARBA00023004"/>
    </source>
</evidence>
<protein>
    <submittedName>
        <fullName evidence="14">Fatty-acid desaturase</fullName>
    </submittedName>
</protein>
<evidence type="ECO:0000259" key="13">
    <source>
        <dbReference type="Pfam" id="PF00487"/>
    </source>
</evidence>
<dbReference type="PANTHER" id="PTHR11351">
    <property type="entry name" value="ACYL-COA DESATURASE"/>
    <property type="match status" value="1"/>
</dbReference>
<evidence type="ECO:0000256" key="5">
    <source>
        <dbReference type="ARBA" id="ARBA00022832"/>
    </source>
</evidence>
<evidence type="ECO:0000256" key="7">
    <source>
        <dbReference type="ARBA" id="ARBA00023002"/>
    </source>
</evidence>
<accession>A0A0D6EXC1</accession>
<dbReference type="PRINTS" id="PR00075">
    <property type="entry name" value="FACDDSATRASE"/>
</dbReference>
<evidence type="ECO:0000313" key="14">
    <source>
        <dbReference type="EMBL" id="CEZ20104.1"/>
    </source>
</evidence>
<evidence type="ECO:0000256" key="4">
    <source>
        <dbReference type="ARBA" id="ARBA00022692"/>
    </source>
</evidence>
<keyword evidence="11" id="KW-0275">Fatty acid biosynthesis</keyword>
<dbReference type="InterPro" id="IPR015876">
    <property type="entry name" value="Acyl-CoA_DS"/>
</dbReference>
<dbReference type="HOGENOM" id="CLU_027359_1_2_4"/>
<keyword evidence="7" id="KW-0560">Oxidoreductase</keyword>
<dbReference type="AlphaFoldDB" id="A0A0D6EXC1"/>
<dbReference type="GO" id="GO:0016020">
    <property type="term" value="C:membrane"/>
    <property type="evidence" value="ECO:0007669"/>
    <property type="project" value="UniProtKB-SubCell"/>
</dbReference>